<sequence>MVRYISPFRKWDETHADNAEQPFNGLSSFHLPREGFYYVGEWGPCSASCGQGIETRPVECVYIQAYTAKKVPLPEYECRGQVKQNSYRECYIKPCPINEATRQPPLSRYYKEKSRRFRWDYGEWSPCSASCLGGKQHSKLRCVDTARNIPVGWSFCDSRQRPVDVRSCNTHPCPPSWEVGQFTRCTKSCGGGVRFRKVRCVRTVIEANGIKSIMPTNETLCRSVRPYSKERCAVVDCPPKWKAQSWFPCSVTCGEGVKTRAVSCVQEKASGEIVVLNGTDLCRYEKPANYKVCNLGGCPHDRYFSDRAQQLGEKMFFDQTEDTGVISLKLPQGGIIFEGTDIKVECPVRKFPRNRIRWFKNGEQIVSSYTDRVRVSPHGRLRIFNSSYADEGIYTCGGKKLVEGNTTLKFKPSSKKPFSKTGEKGSKPNKLSLHQKSNIKEEYYMKPHFAKKIELQELLEQSKSDKDRKTLEELGKVEDNTEFLVKFVTTDWSPCSQPKCGESGLQHRQLECRITADEYMAIASDYICKTFGLVKPPTQKRCRATHCPKWKASSWSECSVGRCVGHQVSVQKRTIKCVDGDGATVNSTFCDRRTRPKLKMKCFNGIAIY</sequence>
<dbReference type="InterPro" id="IPR003599">
    <property type="entry name" value="Ig_sub"/>
</dbReference>
<protein>
    <submittedName>
        <fullName evidence="9">Ig-like domain-containing protein</fullName>
    </submittedName>
</protein>
<evidence type="ECO:0000256" key="1">
    <source>
        <dbReference type="ARBA" id="ARBA00004613"/>
    </source>
</evidence>
<dbReference type="GO" id="GO:0006508">
    <property type="term" value="P:proteolysis"/>
    <property type="evidence" value="ECO:0007669"/>
    <property type="project" value="TreeGrafter"/>
</dbReference>
<feature type="domain" description="Ig-like" evidence="6">
    <location>
        <begin position="338"/>
        <end position="396"/>
    </location>
</feature>
<dbReference type="STRING" id="51028.A0A0N4UZ42"/>
<keyword evidence="3" id="KW-0732">Signal</keyword>
<dbReference type="GO" id="GO:0030198">
    <property type="term" value="P:extracellular matrix organization"/>
    <property type="evidence" value="ECO:0007669"/>
    <property type="project" value="TreeGrafter"/>
</dbReference>
<dbReference type="SUPFAM" id="SSF48726">
    <property type="entry name" value="Immunoglobulin"/>
    <property type="match status" value="1"/>
</dbReference>
<dbReference type="AlphaFoldDB" id="A0A0N4UZ42"/>
<evidence type="ECO:0000256" key="2">
    <source>
        <dbReference type="ARBA" id="ARBA00022525"/>
    </source>
</evidence>
<accession>A0A0N4UZ42</accession>
<keyword evidence="4" id="KW-0677">Repeat</keyword>
<evidence type="ECO:0000313" key="7">
    <source>
        <dbReference type="EMBL" id="VDD87444.1"/>
    </source>
</evidence>
<evidence type="ECO:0000313" key="8">
    <source>
        <dbReference type="Proteomes" id="UP000274131"/>
    </source>
</evidence>
<evidence type="ECO:0000256" key="5">
    <source>
        <dbReference type="SAM" id="MobiDB-lite"/>
    </source>
</evidence>
<dbReference type="OrthoDB" id="5948003at2759"/>
<keyword evidence="8" id="KW-1185">Reference proteome</keyword>
<dbReference type="Pfam" id="PF19030">
    <property type="entry name" value="TSP1_ADAMTS"/>
    <property type="match status" value="5"/>
</dbReference>
<dbReference type="SMART" id="SM00408">
    <property type="entry name" value="IGc2"/>
    <property type="match status" value="1"/>
</dbReference>
<dbReference type="SMART" id="SM00209">
    <property type="entry name" value="TSP1"/>
    <property type="match status" value="4"/>
</dbReference>
<dbReference type="PROSITE" id="PS50092">
    <property type="entry name" value="TSP1"/>
    <property type="match status" value="4"/>
</dbReference>
<gene>
    <name evidence="7" type="ORF">EVEC_LOCUS2587</name>
</gene>
<dbReference type="Pfam" id="PF13927">
    <property type="entry name" value="Ig_3"/>
    <property type="match status" value="1"/>
</dbReference>
<dbReference type="PROSITE" id="PS50835">
    <property type="entry name" value="IG_LIKE"/>
    <property type="match status" value="1"/>
</dbReference>
<dbReference type="Proteomes" id="UP000274131">
    <property type="component" value="Unassembled WGS sequence"/>
</dbReference>
<dbReference type="SMART" id="SM00409">
    <property type="entry name" value="IG"/>
    <property type="match status" value="1"/>
</dbReference>
<dbReference type="GO" id="GO:0009653">
    <property type="term" value="P:anatomical structure morphogenesis"/>
    <property type="evidence" value="ECO:0007669"/>
    <property type="project" value="UniProtKB-ARBA"/>
</dbReference>
<dbReference type="InterPro" id="IPR003598">
    <property type="entry name" value="Ig_sub2"/>
</dbReference>
<dbReference type="InterPro" id="IPR050439">
    <property type="entry name" value="ADAMTS_ADAMTS-like"/>
</dbReference>
<evidence type="ECO:0000256" key="3">
    <source>
        <dbReference type="ARBA" id="ARBA00022729"/>
    </source>
</evidence>
<dbReference type="InterPro" id="IPR007110">
    <property type="entry name" value="Ig-like_dom"/>
</dbReference>
<comment type="subcellular location">
    <subcellularLocation>
        <location evidence="1">Secreted</location>
    </subcellularLocation>
</comment>
<dbReference type="InterPro" id="IPR036383">
    <property type="entry name" value="TSP1_rpt_sf"/>
</dbReference>
<proteinExistence type="predicted"/>
<dbReference type="InterPro" id="IPR013783">
    <property type="entry name" value="Ig-like_fold"/>
</dbReference>
<reference evidence="7 8" key="2">
    <citation type="submission" date="2018-10" db="EMBL/GenBank/DDBJ databases">
        <authorList>
            <consortium name="Pathogen Informatics"/>
        </authorList>
    </citation>
    <scope>NUCLEOTIDE SEQUENCE [LARGE SCALE GENOMIC DNA]</scope>
</reference>
<name>A0A0N4UZ42_ENTVE</name>
<organism evidence="9">
    <name type="scientific">Enterobius vermicularis</name>
    <name type="common">Human pinworm</name>
    <dbReference type="NCBI Taxonomy" id="51028"/>
    <lineage>
        <taxon>Eukaryota</taxon>
        <taxon>Metazoa</taxon>
        <taxon>Ecdysozoa</taxon>
        <taxon>Nematoda</taxon>
        <taxon>Chromadorea</taxon>
        <taxon>Rhabditida</taxon>
        <taxon>Spirurina</taxon>
        <taxon>Oxyuridomorpha</taxon>
        <taxon>Oxyuroidea</taxon>
        <taxon>Oxyuridae</taxon>
        <taxon>Enterobius</taxon>
    </lineage>
</organism>
<feature type="region of interest" description="Disordered" evidence="5">
    <location>
        <begin position="412"/>
        <end position="432"/>
    </location>
</feature>
<keyword evidence="2" id="KW-0964">Secreted</keyword>
<dbReference type="GO" id="GO:0005576">
    <property type="term" value="C:extracellular region"/>
    <property type="evidence" value="ECO:0007669"/>
    <property type="project" value="UniProtKB-SubCell"/>
</dbReference>
<dbReference type="PANTHER" id="PTHR13723:SF281">
    <property type="entry name" value="PAPILIN"/>
    <property type="match status" value="1"/>
</dbReference>
<dbReference type="GO" id="GO:0031012">
    <property type="term" value="C:extracellular matrix"/>
    <property type="evidence" value="ECO:0007669"/>
    <property type="project" value="TreeGrafter"/>
</dbReference>
<dbReference type="Gene3D" id="2.60.40.10">
    <property type="entry name" value="Immunoglobulins"/>
    <property type="match status" value="1"/>
</dbReference>
<evidence type="ECO:0000256" key="4">
    <source>
        <dbReference type="ARBA" id="ARBA00022737"/>
    </source>
</evidence>
<dbReference type="SUPFAM" id="SSF82895">
    <property type="entry name" value="TSP-1 type 1 repeat"/>
    <property type="match status" value="4"/>
</dbReference>
<dbReference type="InterPro" id="IPR000884">
    <property type="entry name" value="TSP1_rpt"/>
</dbReference>
<dbReference type="EMBL" id="UXUI01007408">
    <property type="protein sequence ID" value="VDD87444.1"/>
    <property type="molecule type" value="Genomic_DNA"/>
</dbReference>
<dbReference type="PANTHER" id="PTHR13723">
    <property type="entry name" value="ADAMTS A DISINTEGRIN AND METALLOPROTEASE WITH THROMBOSPONDIN MOTIFS PROTEASE"/>
    <property type="match status" value="1"/>
</dbReference>
<evidence type="ECO:0000313" key="9">
    <source>
        <dbReference type="WBParaSite" id="EVEC_0000287901-mRNA-1"/>
    </source>
</evidence>
<dbReference type="FunFam" id="2.20.100.10:FF:000005">
    <property type="entry name" value="ADAM metallopeptidase with thrombospondin type 1 motif 9"/>
    <property type="match status" value="1"/>
</dbReference>
<evidence type="ECO:0000259" key="6">
    <source>
        <dbReference type="PROSITE" id="PS50835"/>
    </source>
</evidence>
<dbReference type="WBParaSite" id="EVEC_0000287901-mRNA-1">
    <property type="protein sequence ID" value="EVEC_0000287901-mRNA-1"/>
    <property type="gene ID" value="EVEC_0000287901"/>
</dbReference>
<reference evidence="9" key="1">
    <citation type="submission" date="2017-02" db="UniProtKB">
        <authorList>
            <consortium name="WormBaseParasite"/>
        </authorList>
    </citation>
    <scope>IDENTIFICATION</scope>
</reference>
<dbReference type="Gene3D" id="2.20.100.10">
    <property type="entry name" value="Thrombospondin type-1 (TSP1) repeat"/>
    <property type="match status" value="4"/>
</dbReference>
<dbReference type="InterPro" id="IPR036179">
    <property type="entry name" value="Ig-like_dom_sf"/>
</dbReference>
<dbReference type="GO" id="GO:0004222">
    <property type="term" value="F:metalloendopeptidase activity"/>
    <property type="evidence" value="ECO:0007669"/>
    <property type="project" value="TreeGrafter"/>
</dbReference>